<dbReference type="EMBL" id="JAYMRP010000035">
    <property type="protein sequence ID" value="MFB8776856.1"/>
    <property type="molecule type" value="Genomic_DNA"/>
</dbReference>
<evidence type="ECO:0008006" key="4">
    <source>
        <dbReference type="Google" id="ProtNLM"/>
    </source>
</evidence>
<dbReference type="Proteomes" id="UP001585080">
    <property type="component" value="Unassembled WGS sequence"/>
</dbReference>
<feature type="transmembrane region" description="Helical" evidence="1">
    <location>
        <begin position="235"/>
        <end position="253"/>
    </location>
</feature>
<gene>
    <name evidence="2" type="ORF">VSS16_29665</name>
</gene>
<evidence type="ECO:0000256" key="1">
    <source>
        <dbReference type="SAM" id="Phobius"/>
    </source>
</evidence>
<keyword evidence="1" id="KW-1133">Transmembrane helix</keyword>
<proteinExistence type="predicted"/>
<keyword evidence="1" id="KW-0472">Membrane</keyword>
<keyword evidence="3" id="KW-1185">Reference proteome</keyword>
<organism evidence="2 3">
    <name type="scientific">Streptomyces broussonetiae</name>
    <dbReference type="NCBI Taxonomy" id="2686304"/>
    <lineage>
        <taxon>Bacteria</taxon>
        <taxon>Bacillati</taxon>
        <taxon>Actinomycetota</taxon>
        <taxon>Actinomycetes</taxon>
        <taxon>Kitasatosporales</taxon>
        <taxon>Streptomycetaceae</taxon>
        <taxon>Streptomyces</taxon>
    </lineage>
</organism>
<sequence length="358" mass="39582">MPCASRADANLYGAKKRYGETAYAITGLAAEQTDAAEVATGTSFRRGSVTYAPMEKRLRWFDEGAPKLRQVLDRIGLGDQLPADQDFYACPCCLTAYPRKAVAAGLLTIEDVPPKSVGGRPMLLTCKRCNNTAGSDFDSHAATRADADDFVRGRITGRRLPMTSYVDGIPLRGTAEWTDDGVQLVGIPNKKKNDPKILAAHLDALHTYAESGDPKPDHSFTVHTRFDEARARISWIRAAYLAAFAALGWSYIFRGAMDPYRNQLQQPESEVLPTYILRDPDASPDARRVLLVECPDELRSVAVVMGEHTVFLPSLFRPIACDELVEAFIARRAEDGRLSVDLVGKEVPWPRWATYMVD</sequence>
<keyword evidence="1" id="KW-0812">Transmembrane</keyword>
<comment type="caution">
    <text evidence="2">The sequence shown here is derived from an EMBL/GenBank/DDBJ whole genome shotgun (WGS) entry which is preliminary data.</text>
</comment>
<dbReference type="RefSeq" id="WP_376735371.1">
    <property type="nucleotide sequence ID" value="NZ_JAYMRP010000035.1"/>
</dbReference>
<accession>A0ABV5EJ37</accession>
<name>A0ABV5EJ37_9ACTN</name>
<evidence type="ECO:0000313" key="2">
    <source>
        <dbReference type="EMBL" id="MFB8776856.1"/>
    </source>
</evidence>
<reference evidence="2 3" key="1">
    <citation type="submission" date="2024-01" db="EMBL/GenBank/DDBJ databases">
        <title>Genome mining of biosynthetic gene clusters to explore secondary metabolites of Streptomyces sp.</title>
        <authorList>
            <person name="Baig A."/>
            <person name="Ajitkumar Shintre N."/>
            <person name="Kumar H."/>
            <person name="Anbarasu A."/>
            <person name="Ramaiah S."/>
        </authorList>
    </citation>
    <scope>NUCLEOTIDE SEQUENCE [LARGE SCALE GENOMIC DNA]</scope>
    <source>
        <strain evidence="2 3">A57</strain>
    </source>
</reference>
<evidence type="ECO:0000313" key="3">
    <source>
        <dbReference type="Proteomes" id="UP001585080"/>
    </source>
</evidence>
<protein>
    <recommendedName>
        <fullName evidence="4">HNH endonuclease</fullName>
    </recommendedName>
</protein>